<dbReference type="EMBL" id="JAGDYM010000004">
    <property type="protein sequence ID" value="MBO1901165.1"/>
    <property type="molecule type" value="Genomic_DNA"/>
</dbReference>
<dbReference type="AlphaFoldDB" id="A0A939SB66"/>
<keyword evidence="3" id="KW-1185">Reference proteome</keyword>
<feature type="chain" id="PRO_5037942929" evidence="1">
    <location>
        <begin position="35"/>
        <end position="433"/>
    </location>
</feature>
<comment type="caution">
    <text evidence="2">The sequence shown here is derived from an EMBL/GenBank/DDBJ whole genome shotgun (WGS) entry which is preliminary data.</text>
</comment>
<proteinExistence type="predicted"/>
<gene>
    <name evidence="2" type="ORF">J4H92_04280</name>
</gene>
<dbReference type="Proteomes" id="UP000664382">
    <property type="component" value="Unassembled WGS sequence"/>
</dbReference>
<name>A0A939SB66_9MICO</name>
<sequence length="433" mass="46937">MQNRNHTKRHRTLLGTGAMAVLLASLISGLPATAQESPFGADARVSVTDSDAGLPAAVAVVNEAAEAEDENYELVSVGAQSTEGFSAVLQDGRHVAVNDMLMASDNEGLEEDEAISVASSEHVELIWPDVNAEEVTIYRDGVSIHEIAHPSADAAISYLDEEVREGSEYFYEVHTTSRVPEDQWGEFLTDEEIAAVQEGEVPEPTSGNIYALNVLTPMSDTVGAADAVVLAAAKALPSKTTFRYRTFIQEAWVDAPPVVCTPPSTNSFRFKGDNRGYAADSGTYRTHAAAFMNWKDKKLTFNKKVGTTTRQEKVNGTWKNTEKKTASADGIVLTSRGISSSIATFKMRKTVRIPFCNAALTAPIGVELVIKVSRSGSYVISNGLRRPVPRHEAYLRNDGKSWTPILRLRNEGFSCIAGIPVCGFETINKKGTF</sequence>
<dbReference type="RefSeq" id="WP_208096415.1">
    <property type="nucleotide sequence ID" value="NZ_JAGDYM010000004.1"/>
</dbReference>
<protein>
    <submittedName>
        <fullName evidence="2">Uncharacterized protein</fullName>
    </submittedName>
</protein>
<organism evidence="2 3">
    <name type="scientific">Leucobacter weissii</name>
    <dbReference type="NCBI Taxonomy" id="1983706"/>
    <lineage>
        <taxon>Bacteria</taxon>
        <taxon>Bacillati</taxon>
        <taxon>Actinomycetota</taxon>
        <taxon>Actinomycetes</taxon>
        <taxon>Micrococcales</taxon>
        <taxon>Microbacteriaceae</taxon>
        <taxon>Leucobacter</taxon>
    </lineage>
</organism>
<keyword evidence="1" id="KW-0732">Signal</keyword>
<feature type="signal peptide" evidence="1">
    <location>
        <begin position="1"/>
        <end position="34"/>
    </location>
</feature>
<reference evidence="2" key="1">
    <citation type="submission" date="2021-03" db="EMBL/GenBank/DDBJ databases">
        <title>Leucobacter chromiisoli sp. nov., isolated from chromium-containing soil of chemical plant.</title>
        <authorList>
            <person name="Xu Z."/>
        </authorList>
    </citation>
    <scope>NUCLEOTIDE SEQUENCE</scope>
    <source>
        <strain evidence="2">S27</strain>
    </source>
</reference>
<evidence type="ECO:0000313" key="2">
    <source>
        <dbReference type="EMBL" id="MBO1901165.1"/>
    </source>
</evidence>
<evidence type="ECO:0000313" key="3">
    <source>
        <dbReference type="Proteomes" id="UP000664382"/>
    </source>
</evidence>
<accession>A0A939SB66</accession>
<evidence type="ECO:0000256" key="1">
    <source>
        <dbReference type="SAM" id="SignalP"/>
    </source>
</evidence>